<feature type="region of interest" description="Disordered" evidence="1">
    <location>
        <begin position="105"/>
        <end position="125"/>
    </location>
</feature>
<reference evidence="2 3" key="1">
    <citation type="journal article" date="2016" name="Mol. Biol. Evol.">
        <title>Comparative Genomics of Early-Diverging Mushroom-Forming Fungi Provides Insights into the Origins of Lignocellulose Decay Capabilities.</title>
        <authorList>
            <person name="Nagy L.G."/>
            <person name="Riley R."/>
            <person name="Tritt A."/>
            <person name="Adam C."/>
            <person name="Daum C."/>
            <person name="Floudas D."/>
            <person name="Sun H."/>
            <person name="Yadav J.S."/>
            <person name="Pangilinan J."/>
            <person name="Larsson K.H."/>
            <person name="Matsuura K."/>
            <person name="Barry K."/>
            <person name="Labutti K."/>
            <person name="Kuo R."/>
            <person name="Ohm R.A."/>
            <person name="Bhattacharya S.S."/>
            <person name="Shirouzu T."/>
            <person name="Yoshinaga Y."/>
            <person name="Martin F.M."/>
            <person name="Grigoriev I.V."/>
            <person name="Hibbett D.S."/>
        </authorList>
    </citation>
    <scope>NUCLEOTIDE SEQUENCE [LARGE SCALE GENOMIC DNA]</scope>
    <source>
        <strain evidence="2 3">93-53</strain>
    </source>
</reference>
<sequence length="333" mass="36586">MLGSGGNCAHGGGTHAGPPSMRVKGRGGGSGRGNAAAGIGVDMLDWGSPQSTDLSEITSQPLLPMLNEANIYKHSTFNTSIMGGIATGRHSSHFLSRLAMDSSQQANVGPMRSTSGKAGPAQQQRSPITRDEFVELFGGMYRSNAVAIVHVCLPHLDHTKMDDVELLFWGRYYGAYQGSFNNWLALMKSKFKTGNNTEKQAKERLRKHAKVVLDQSIPIFGFTIHVWGTGMEASHMYNLDFVNKATLKHIQPPLSCQLYTIHSPNKWWLPNFCCGKVEMAPGSEMYQVFKGDSFMLSVGIDMRVVFDIPVRRSLVKPDWLLGTTTVTFTHSMT</sequence>
<evidence type="ECO:0000313" key="3">
    <source>
        <dbReference type="Proteomes" id="UP000076871"/>
    </source>
</evidence>
<dbReference type="RefSeq" id="XP_040758834.1">
    <property type="nucleotide sequence ID" value="XM_040907355.1"/>
</dbReference>
<dbReference type="Proteomes" id="UP000076871">
    <property type="component" value="Unassembled WGS sequence"/>
</dbReference>
<organism evidence="2 3">
    <name type="scientific">Laetiporus sulphureus 93-53</name>
    <dbReference type="NCBI Taxonomy" id="1314785"/>
    <lineage>
        <taxon>Eukaryota</taxon>
        <taxon>Fungi</taxon>
        <taxon>Dikarya</taxon>
        <taxon>Basidiomycota</taxon>
        <taxon>Agaricomycotina</taxon>
        <taxon>Agaricomycetes</taxon>
        <taxon>Polyporales</taxon>
        <taxon>Laetiporus</taxon>
    </lineage>
</organism>
<gene>
    <name evidence="2" type="ORF">LAESUDRAFT_717710</name>
</gene>
<protein>
    <submittedName>
        <fullName evidence="2">Uncharacterized protein</fullName>
    </submittedName>
</protein>
<accession>A0A165BHY9</accession>
<proteinExistence type="predicted"/>
<evidence type="ECO:0000256" key="1">
    <source>
        <dbReference type="SAM" id="MobiDB-lite"/>
    </source>
</evidence>
<dbReference type="InParanoid" id="A0A165BHY9"/>
<dbReference type="AlphaFoldDB" id="A0A165BHY9"/>
<feature type="compositionally biased region" description="Gly residues" evidence="1">
    <location>
        <begin position="1"/>
        <end position="15"/>
    </location>
</feature>
<keyword evidence="3" id="KW-1185">Reference proteome</keyword>
<feature type="region of interest" description="Disordered" evidence="1">
    <location>
        <begin position="1"/>
        <end position="36"/>
    </location>
</feature>
<dbReference type="EMBL" id="KV427670">
    <property type="protein sequence ID" value="KZT01094.1"/>
    <property type="molecule type" value="Genomic_DNA"/>
</dbReference>
<dbReference type="GeneID" id="63824384"/>
<name>A0A165BHY9_9APHY</name>
<evidence type="ECO:0000313" key="2">
    <source>
        <dbReference type="EMBL" id="KZT01094.1"/>
    </source>
</evidence>